<evidence type="ECO:0000313" key="3">
    <source>
        <dbReference type="EMBL" id="KAF2255129.1"/>
    </source>
</evidence>
<dbReference type="Pfam" id="PF22799">
    <property type="entry name" value="PIR1-like_C"/>
    <property type="match status" value="1"/>
</dbReference>
<dbReference type="GeneID" id="54587908"/>
<feature type="domain" description="Cell wall mannoprotein PIR1-like C-terminal" evidence="2">
    <location>
        <begin position="65"/>
        <end position="137"/>
    </location>
</feature>
<dbReference type="PANTHER" id="PTHR39613">
    <property type="entry name" value="ANCHORED CELL WALL PROTEIN, PUTATIVE (AFU_ORTHOLOGUE AFUA_4G08960)-RELATED"/>
    <property type="match status" value="1"/>
</dbReference>
<evidence type="ECO:0000313" key="4">
    <source>
        <dbReference type="Proteomes" id="UP000800094"/>
    </source>
</evidence>
<dbReference type="OrthoDB" id="4657524at2759"/>
<dbReference type="Pfam" id="PF09792">
    <property type="entry name" value="But2"/>
    <property type="match status" value="1"/>
</dbReference>
<name>A0A6A6IXB5_9PLEO</name>
<keyword evidence="4" id="KW-1185">Reference proteome</keyword>
<dbReference type="InterPro" id="IPR018620">
    <property type="entry name" value="Ubiquitin3-bd_protein_But2_C"/>
</dbReference>
<accession>A0A6A6IXB5</accession>
<reference evidence="3" key="1">
    <citation type="journal article" date="2020" name="Stud. Mycol.">
        <title>101 Dothideomycetes genomes: a test case for predicting lifestyles and emergence of pathogens.</title>
        <authorList>
            <person name="Haridas S."/>
            <person name="Albert R."/>
            <person name="Binder M."/>
            <person name="Bloem J."/>
            <person name="Labutti K."/>
            <person name="Salamov A."/>
            <person name="Andreopoulos B."/>
            <person name="Baker S."/>
            <person name="Barry K."/>
            <person name="Bills G."/>
            <person name="Bluhm B."/>
            <person name="Cannon C."/>
            <person name="Castanera R."/>
            <person name="Culley D."/>
            <person name="Daum C."/>
            <person name="Ezra D."/>
            <person name="Gonzalez J."/>
            <person name="Henrissat B."/>
            <person name="Kuo A."/>
            <person name="Liang C."/>
            <person name="Lipzen A."/>
            <person name="Lutzoni F."/>
            <person name="Magnuson J."/>
            <person name="Mondo S."/>
            <person name="Nolan M."/>
            <person name="Ohm R."/>
            <person name="Pangilinan J."/>
            <person name="Park H.-J."/>
            <person name="Ramirez L."/>
            <person name="Alfaro M."/>
            <person name="Sun H."/>
            <person name="Tritt A."/>
            <person name="Yoshinaga Y."/>
            <person name="Zwiers L.-H."/>
            <person name="Turgeon B."/>
            <person name="Goodwin S."/>
            <person name="Spatafora J."/>
            <person name="Crous P."/>
            <person name="Grigoriev I."/>
        </authorList>
    </citation>
    <scope>NUCLEOTIDE SEQUENCE</scope>
    <source>
        <strain evidence="3">CBS 122368</strain>
    </source>
</reference>
<organism evidence="3 4">
    <name type="scientific">Trematosphaeria pertusa</name>
    <dbReference type="NCBI Taxonomy" id="390896"/>
    <lineage>
        <taxon>Eukaryota</taxon>
        <taxon>Fungi</taxon>
        <taxon>Dikarya</taxon>
        <taxon>Ascomycota</taxon>
        <taxon>Pezizomycotina</taxon>
        <taxon>Dothideomycetes</taxon>
        <taxon>Pleosporomycetidae</taxon>
        <taxon>Pleosporales</taxon>
        <taxon>Massarineae</taxon>
        <taxon>Trematosphaeriaceae</taxon>
        <taxon>Trematosphaeria</taxon>
    </lineage>
</organism>
<protein>
    <submittedName>
        <fullName evidence="3">Uncharacterized protein</fullName>
    </submittedName>
</protein>
<dbReference type="AlphaFoldDB" id="A0A6A6IXB5"/>
<dbReference type="InterPro" id="IPR054508">
    <property type="entry name" value="PIR1-like_C"/>
</dbReference>
<dbReference type="EMBL" id="ML987190">
    <property type="protein sequence ID" value="KAF2255129.1"/>
    <property type="molecule type" value="Genomic_DNA"/>
</dbReference>
<evidence type="ECO:0000259" key="1">
    <source>
        <dbReference type="Pfam" id="PF09792"/>
    </source>
</evidence>
<dbReference type="PANTHER" id="PTHR39613:SF1">
    <property type="entry name" value="ANCHORED CELL WALL PROTEIN, PUTATIVE (AFU_ORTHOLOGUE AFUA_4G08960)-RELATED"/>
    <property type="match status" value="1"/>
</dbReference>
<sequence length="310" mass="32690">MMKYASSQLVLSLGASAIVAREPGQCVQLRASGGVSGILRQIGDGQNSIGGDNPFGCYCLSNVGFTDSSGRGCILTAPTTQLQCDIGASRTTGFSIGSSGMVTYNGGSTFYACPVKPDGPYNVYSKPVAGQPNCVKITLGSAGSCYSGGQPSTAPTPPQSSGKANNCPVDLNGNYQYPHLIVPVNSEHPSQAYGTNYFGMVSSTTCSIFNFDIPSSYSGRTCTLLFLWPKHIEVGKCDSAANDKTSWANQPACYELGSWSMTPGNSYTLMSSSCAASQRVAYRMCGSNGMSLRYFQDYNPAPIGLYIRKC</sequence>
<dbReference type="Proteomes" id="UP000800094">
    <property type="component" value="Unassembled WGS sequence"/>
</dbReference>
<gene>
    <name evidence="3" type="ORF">BU26DRAFT_583765</name>
</gene>
<dbReference type="RefSeq" id="XP_033690133.1">
    <property type="nucleotide sequence ID" value="XM_033834578.1"/>
</dbReference>
<proteinExistence type="predicted"/>
<feature type="domain" description="Ubiquitin 3 binding protein But2 C-terminal" evidence="1">
    <location>
        <begin position="176"/>
        <end position="300"/>
    </location>
</feature>
<evidence type="ECO:0000259" key="2">
    <source>
        <dbReference type="Pfam" id="PF22799"/>
    </source>
</evidence>